<keyword evidence="7" id="KW-0539">Nucleus</keyword>
<dbReference type="InterPro" id="IPR036236">
    <property type="entry name" value="Znf_C2H2_sf"/>
</dbReference>
<dbReference type="PANTHER" id="PTHR46179">
    <property type="entry name" value="ZINC FINGER PROTEIN"/>
    <property type="match status" value="1"/>
</dbReference>
<comment type="subcellular location">
    <subcellularLocation>
        <location evidence="1">Nucleus</location>
    </subcellularLocation>
</comment>
<evidence type="ECO:0000313" key="11">
    <source>
        <dbReference type="EMBL" id="TFY66302.1"/>
    </source>
</evidence>
<dbReference type="AlphaFoldDB" id="A0A4Y9YVR1"/>
<feature type="compositionally biased region" description="Basic residues" evidence="9">
    <location>
        <begin position="273"/>
        <end position="282"/>
    </location>
</feature>
<evidence type="ECO:0000256" key="5">
    <source>
        <dbReference type="ARBA" id="ARBA00023015"/>
    </source>
</evidence>
<evidence type="ECO:0000256" key="1">
    <source>
        <dbReference type="ARBA" id="ARBA00004123"/>
    </source>
</evidence>
<name>A0A4Y9YVR1_9AGAM</name>
<keyword evidence="12" id="KW-1185">Reference proteome</keyword>
<evidence type="ECO:0000313" key="12">
    <source>
        <dbReference type="Proteomes" id="UP000298327"/>
    </source>
</evidence>
<evidence type="ECO:0000256" key="2">
    <source>
        <dbReference type="ARBA" id="ARBA00022723"/>
    </source>
</evidence>
<evidence type="ECO:0000259" key="10">
    <source>
        <dbReference type="PROSITE" id="PS50157"/>
    </source>
</evidence>
<feature type="region of interest" description="Disordered" evidence="9">
    <location>
        <begin position="270"/>
        <end position="313"/>
    </location>
</feature>
<evidence type="ECO:0000256" key="4">
    <source>
        <dbReference type="ARBA" id="ARBA00022833"/>
    </source>
</evidence>
<dbReference type="OrthoDB" id="654211at2759"/>
<dbReference type="EMBL" id="SEOQ01000259">
    <property type="protein sequence ID" value="TFY66302.1"/>
    <property type="molecule type" value="Genomic_DNA"/>
</dbReference>
<evidence type="ECO:0000256" key="8">
    <source>
        <dbReference type="PROSITE-ProRule" id="PRU00042"/>
    </source>
</evidence>
<keyword evidence="3 8" id="KW-0863">Zinc-finger</keyword>
<feature type="domain" description="C2H2-type" evidence="10">
    <location>
        <begin position="164"/>
        <end position="192"/>
    </location>
</feature>
<gene>
    <name evidence="11" type="ORF">EVG20_g4781</name>
</gene>
<feature type="region of interest" description="Disordered" evidence="9">
    <location>
        <begin position="359"/>
        <end position="407"/>
    </location>
</feature>
<dbReference type="PROSITE" id="PS50157">
    <property type="entry name" value="ZINC_FINGER_C2H2_2"/>
    <property type="match status" value="2"/>
</dbReference>
<sequence length="605" mass="66440">MFLPRPTSALSSPLGRPSFPHSRTVGAVPPVLPHTCSATHYLPFSLAGPTDLASTPPEAPRKPRALAVFRHESPRTYEWTVHKLAVALLCGILLENPPSATTHPSQRPRLCPPSVANCVLDIFASTIFLDNSPPAIVSDAYLLIHFATHPSCKRYLDLKMATNPYCEHCGTLFSQEREFRVHNRSFHIAQPPKWECRWEGCSYISKQKPSLDDHVNEKHTRAKPHQCPDCPATFSARAKRSVHRKECHGHFIKHSEGYEAKISLLESLGKAPAARKAKRTRRRCEPYPSRSPAPPQASGSHDADWPQPEMSTVEFVDPPDLTGRKHWCRVTPSFANESATGSCFQIDFTDIARGVSPGREPSVVPDFSSSSSSSTTSHFSFAPSMPESATTTSTGTLYEASSPVWQPPSPAPFTQQPVQQTDMWAGIAYPASAEQYAAPYTPPAPQPLELQLDVAYGANTSANYLQDGFVDTYPGYFDITGLETQQLMGYSSVDVPVQSAANEMPANFGYGMAALPQRQVYEAPAQGASLYADSFNFPPAMLGSSYGVPPWQLPLLEDVDDEYLNFEQNDLQVPVPVVPAQPGVAAGDEYLNFFLSFDSRYPPQS</sequence>
<dbReference type="PANTHER" id="PTHR46179:SF13">
    <property type="entry name" value="C2H2-TYPE DOMAIN-CONTAINING PROTEIN"/>
    <property type="match status" value="1"/>
</dbReference>
<keyword evidence="2" id="KW-0479">Metal-binding</keyword>
<keyword evidence="5" id="KW-0805">Transcription regulation</keyword>
<keyword evidence="6" id="KW-0804">Transcription</keyword>
<protein>
    <recommendedName>
        <fullName evidence="10">C2H2-type domain-containing protein</fullName>
    </recommendedName>
</protein>
<dbReference type="STRING" id="205917.A0A4Y9YVR1"/>
<dbReference type="GO" id="GO:0008270">
    <property type="term" value="F:zinc ion binding"/>
    <property type="evidence" value="ECO:0007669"/>
    <property type="project" value="UniProtKB-KW"/>
</dbReference>
<evidence type="ECO:0000256" key="3">
    <source>
        <dbReference type="ARBA" id="ARBA00022771"/>
    </source>
</evidence>
<feature type="compositionally biased region" description="Low complexity" evidence="9">
    <location>
        <begin position="367"/>
        <end position="381"/>
    </location>
</feature>
<keyword evidence="4" id="KW-0862">Zinc</keyword>
<dbReference type="Gene3D" id="3.30.160.60">
    <property type="entry name" value="Classic Zinc Finger"/>
    <property type="match status" value="1"/>
</dbReference>
<feature type="domain" description="C2H2-type" evidence="10">
    <location>
        <begin position="194"/>
        <end position="224"/>
    </location>
</feature>
<proteinExistence type="predicted"/>
<feature type="compositionally biased region" description="Polar residues" evidence="9">
    <location>
        <begin position="387"/>
        <end position="396"/>
    </location>
</feature>
<evidence type="ECO:0000256" key="6">
    <source>
        <dbReference type="ARBA" id="ARBA00023163"/>
    </source>
</evidence>
<dbReference type="SMART" id="SM00355">
    <property type="entry name" value="ZnF_C2H2"/>
    <property type="match status" value="3"/>
</dbReference>
<dbReference type="GO" id="GO:0005634">
    <property type="term" value="C:nucleus"/>
    <property type="evidence" value="ECO:0007669"/>
    <property type="project" value="UniProtKB-SubCell"/>
</dbReference>
<dbReference type="InterPro" id="IPR051061">
    <property type="entry name" value="Zinc_finger_trans_reg"/>
</dbReference>
<dbReference type="InterPro" id="IPR013087">
    <property type="entry name" value="Znf_C2H2_type"/>
</dbReference>
<dbReference type="SUPFAM" id="SSF57667">
    <property type="entry name" value="beta-beta-alpha zinc fingers"/>
    <property type="match status" value="1"/>
</dbReference>
<dbReference type="Proteomes" id="UP000298327">
    <property type="component" value="Unassembled WGS sequence"/>
</dbReference>
<dbReference type="GO" id="GO:0006357">
    <property type="term" value="P:regulation of transcription by RNA polymerase II"/>
    <property type="evidence" value="ECO:0007669"/>
    <property type="project" value="TreeGrafter"/>
</dbReference>
<evidence type="ECO:0000256" key="9">
    <source>
        <dbReference type="SAM" id="MobiDB-lite"/>
    </source>
</evidence>
<reference evidence="11 12" key="1">
    <citation type="submission" date="2019-02" db="EMBL/GenBank/DDBJ databases">
        <title>Genome sequencing of the rare red list fungi Dentipellis fragilis.</title>
        <authorList>
            <person name="Buettner E."/>
            <person name="Kellner H."/>
        </authorList>
    </citation>
    <scope>NUCLEOTIDE SEQUENCE [LARGE SCALE GENOMIC DNA]</scope>
    <source>
        <strain evidence="11 12">DSM 105465</strain>
    </source>
</reference>
<organism evidence="11 12">
    <name type="scientific">Dentipellis fragilis</name>
    <dbReference type="NCBI Taxonomy" id="205917"/>
    <lineage>
        <taxon>Eukaryota</taxon>
        <taxon>Fungi</taxon>
        <taxon>Dikarya</taxon>
        <taxon>Basidiomycota</taxon>
        <taxon>Agaricomycotina</taxon>
        <taxon>Agaricomycetes</taxon>
        <taxon>Russulales</taxon>
        <taxon>Hericiaceae</taxon>
        <taxon>Dentipellis</taxon>
    </lineage>
</organism>
<dbReference type="PROSITE" id="PS00028">
    <property type="entry name" value="ZINC_FINGER_C2H2_1"/>
    <property type="match status" value="2"/>
</dbReference>
<comment type="caution">
    <text evidence="11">The sequence shown here is derived from an EMBL/GenBank/DDBJ whole genome shotgun (WGS) entry which is preliminary data.</text>
</comment>
<evidence type="ECO:0000256" key="7">
    <source>
        <dbReference type="ARBA" id="ARBA00023242"/>
    </source>
</evidence>
<accession>A0A4Y9YVR1</accession>